<dbReference type="Pfam" id="PF01983">
    <property type="entry name" value="CofC"/>
    <property type="match status" value="1"/>
</dbReference>
<feature type="binding site" evidence="5">
    <location>
        <position position="167"/>
    </location>
    <ligand>
        <name>phosphoenolpyruvate</name>
        <dbReference type="ChEBI" id="CHEBI:58702"/>
    </ligand>
</feature>
<dbReference type="GO" id="GO:0005525">
    <property type="term" value="F:GTP binding"/>
    <property type="evidence" value="ECO:0007669"/>
    <property type="project" value="UniProtKB-KW"/>
</dbReference>
<keyword evidence="4 5" id="KW-0342">GTP-binding</keyword>
<evidence type="ECO:0000256" key="5">
    <source>
        <dbReference type="HAMAP-Rule" id="MF_02114"/>
    </source>
</evidence>
<feature type="binding site" evidence="5">
    <location>
        <position position="148"/>
    </location>
    <ligand>
        <name>phosphoenolpyruvate</name>
        <dbReference type="ChEBI" id="CHEBI:58702"/>
    </ligand>
</feature>
<dbReference type="EC" id="2.7.7.105" evidence="5"/>
<evidence type="ECO:0000256" key="3">
    <source>
        <dbReference type="ARBA" id="ARBA00022741"/>
    </source>
</evidence>
<name>A0A1I1ATS0_9PSEU</name>
<dbReference type="UniPathway" id="UPA00071"/>
<evidence type="ECO:0000256" key="4">
    <source>
        <dbReference type="ARBA" id="ARBA00023134"/>
    </source>
</evidence>
<evidence type="ECO:0000256" key="2">
    <source>
        <dbReference type="ARBA" id="ARBA00022695"/>
    </source>
</evidence>
<dbReference type="Gene3D" id="3.90.550.10">
    <property type="entry name" value="Spore Coat Polysaccharide Biosynthesis Protein SpsA, Chain A"/>
    <property type="match status" value="1"/>
</dbReference>
<dbReference type="PANTHER" id="PTHR40392">
    <property type="entry name" value="2-PHOSPHO-L-LACTATE GUANYLYLTRANSFERASE"/>
    <property type="match status" value="1"/>
</dbReference>
<organism evidence="6 7">
    <name type="scientific">Amycolatopsis marina</name>
    <dbReference type="NCBI Taxonomy" id="490629"/>
    <lineage>
        <taxon>Bacteria</taxon>
        <taxon>Bacillati</taxon>
        <taxon>Actinomycetota</taxon>
        <taxon>Actinomycetes</taxon>
        <taxon>Pseudonocardiales</taxon>
        <taxon>Pseudonocardiaceae</taxon>
        <taxon>Amycolatopsis</taxon>
    </lineage>
</organism>
<comment type="pathway">
    <text evidence="5">Cofactor biosynthesis; coenzyme F420 biosynthesis.</text>
</comment>
<protein>
    <recommendedName>
        <fullName evidence="5">Phosphoenolpyruvate guanylyltransferase</fullName>
        <shortName evidence="5">PEP guanylyltransferase</shortName>
        <ecNumber evidence="5">2.7.7.105</ecNumber>
    </recommendedName>
</protein>
<evidence type="ECO:0000313" key="6">
    <source>
        <dbReference type="EMBL" id="SFB40816.1"/>
    </source>
</evidence>
<feature type="binding site" evidence="5">
    <location>
        <position position="164"/>
    </location>
    <ligand>
        <name>phosphoenolpyruvate</name>
        <dbReference type="ChEBI" id="CHEBI:58702"/>
    </ligand>
</feature>
<dbReference type="GO" id="GO:0052645">
    <property type="term" value="P:F420-0 metabolic process"/>
    <property type="evidence" value="ECO:0007669"/>
    <property type="project" value="UniProtKB-UniRule"/>
</dbReference>
<dbReference type="Proteomes" id="UP000243799">
    <property type="component" value="Unassembled WGS sequence"/>
</dbReference>
<dbReference type="NCBIfam" id="TIGR03552">
    <property type="entry name" value="F420_cofC"/>
    <property type="match status" value="1"/>
</dbReference>
<keyword evidence="1 5" id="KW-0808">Transferase</keyword>
<keyword evidence="2 5" id="KW-0548">Nucleotidyltransferase</keyword>
<dbReference type="AlphaFoldDB" id="A0A1I1ATS0"/>
<reference evidence="7" key="1">
    <citation type="submission" date="2016-10" db="EMBL/GenBank/DDBJ databases">
        <authorList>
            <person name="Varghese N."/>
            <person name="Submissions S."/>
        </authorList>
    </citation>
    <scope>NUCLEOTIDE SEQUENCE [LARGE SCALE GENOMIC DNA]</scope>
    <source>
        <strain evidence="7">CGMCC 4.3568</strain>
    </source>
</reference>
<dbReference type="STRING" id="490629.SAMN05216266_110114"/>
<comment type="similarity">
    <text evidence="5">Belongs to the CofC family.</text>
</comment>
<dbReference type="PANTHER" id="PTHR40392:SF1">
    <property type="entry name" value="2-PHOSPHO-L-LACTATE GUANYLYLTRANSFERASE"/>
    <property type="match status" value="1"/>
</dbReference>
<comment type="function">
    <text evidence="5">Guanylyltransferase that catalyzes the activation of phosphoenolpyruvate (PEP) as enolpyruvoyl-2-diphospho-5'-guanosine, via the condensation of PEP with GTP. It is involved in the biosynthesis of coenzyme F420, a hydride carrier cofactor.</text>
</comment>
<sequence>MHQDSAESTVDLVVPVKSLDEGKSRLYRSLGHDDLDRHRALVLAIVTDTIDAALRAARVRRAVVVTPDPEVLATVAALGAIGLRDTQEGDLNASLSFGHFFLRGADAHANVGVLLADLPALRPDELDACVDAARGRRAMCTDRHGTGTALLLTGAGQQLQPRFGAGSASAHRATGAVPLDGSWPRLRCDVDTAADLLEATALGLGARTHALVSAWDGRPAQPMAVTGSSPGLR</sequence>
<dbReference type="InterPro" id="IPR002835">
    <property type="entry name" value="CofC"/>
</dbReference>
<dbReference type="InterPro" id="IPR029044">
    <property type="entry name" value="Nucleotide-diphossugar_trans"/>
</dbReference>
<evidence type="ECO:0000256" key="1">
    <source>
        <dbReference type="ARBA" id="ARBA00022679"/>
    </source>
</evidence>
<proteinExistence type="inferred from homology"/>
<dbReference type="GO" id="GO:0043814">
    <property type="term" value="F:phospholactate guanylyltransferase activity"/>
    <property type="evidence" value="ECO:0007669"/>
    <property type="project" value="InterPro"/>
</dbReference>
<evidence type="ECO:0000313" key="7">
    <source>
        <dbReference type="Proteomes" id="UP000243799"/>
    </source>
</evidence>
<dbReference type="SUPFAM" id="SSF53448">
    <property type="entry name" value="Nucleotide-diphospho-sugar transferases"/>
    <property type="match status" value="1"/>
</dbReference>
<comment type="catalytic activity">
    <reaction evidence="5">
        <text>phosphoenolpyruvate + GTP + H(+) = enolpyruvoyl-2-diphospho-5'-guanosine + diphosphate</text>
        <dbReference type="Rhea" id="RHEA:30519"/>
        <dbReference type="ChEBI" id="CHEBI:15378"/>
        <dbReference type="ChEBI" id="CHEBI:33019"/>
        <dbReference type="ChEBI" id="CHEBI:37565"/>
        <dbReference type="ChEBI" id="CHEBI:58702"/>
        <dbReference type="ChEBI" id="CHEBI:143701"/>
        <dbReference type="EC" id="2.7.7.105"/>
    </reaction>
</comment>
<gene>
    <name evidence="5" type="primary">fbiD</name>
    <name evidence="6" type="ORF">SAMN05216266_110114</name>
</gene>
<dbReference type="HAMAP" id="MF_02114">
    <property type="entry name" value="CofC"/>
    <property type="match status" value="1"/>
</dbReference>
<accession>A0A1I1ATS0</accession>
<keyword evidence="3 5" id="KW-0547">Nucleotide-binding</keyword>
<dbReference type="EMBL" id="FOKG01000010">
    <property type="protein sequence ID" value="SFB40816.1"/>
    <property type="molecule type" value="Genomic_DNA"/>
</dbReference>
<keyword evidence="7" id="KW-1185">Reference proteome</keyword>
<dbReference type="RefSeq" id="WP_091674391.1">
    <property type="nucleotide sequence ID" value="NZ_FOKG01000010.1"/>
</dbReference>
<dbReference type="OrthoDB" id="9151145at2"/>